<proteinExistence type="predicted"/>
<dbReference type="PROSITE" id="PS50003">
    <property type="entry name" value="PH_DOMAIN"/>
    <property type="match status" value="1"/>
</dbReference>
<dbReference type="SUPFAM" id="SSF50729">
    <property type="entry name" value="PH domain-like"/>
    <property type="match status" value="1"/>
</dbReference>
<name>A0A090L9Y2_STRRB</name>
<dbReference type="InterPro" id="IPR037840">
    <property type="entry name" value="PH_Anillin"/>
</dbReference>
<dbReference type="Pfam" id="PF08174">
    <property type="entry name" value="Anillin"/>
    <property type="match status" value="1"/>
</dbReference>
<dbReference type="Proteomes" id="UP000035682">
    <property type="component" value="Unplaced"/>
</dbReference>
<evidence type="ECO:0000313" key="3">
    <source>
        <dbReference type="EMBL" id="CEF66552.1"/>
    </source>
</evidence>
<keyword evidence="4" id="KW-1185">Reference proteome</keyword>
<protein>
    <submittedName>
        <fullName evidence="3 5">Actin-binding protein anillin</fullName>
    </submittedName>
</protein>
<dbReference type="CTD" id="36378916"/>
<evidence type="ECO:0000313" key="6">
    <source>
        <dbReference type="WormBase" id="SRAE_2000122000"/>
    </source>
</evidence>
<dbReference type="Gene3D" id="2.30.29.30">
    <property type="entry name" value="Pleckstrin-homology domain (PH domain)/Phosphotyrosine-binding domain (PTB)"/>
    <property type="match status" value="1"/>
</dbReference>
<dbReference type="AlphaFoldDB" id="A0A090L9Y2"/>
<feature type="domain" description="PH" evidence="2">
    <location>
        <begin position="697"/>
        <end position="808"/>
    </location>
</feature>
<evidence type="ECO:0000256" key="1">
    <source>
        <dbReference type="SAM" id="MobiDB-lite"/>
    </source>
</evidence>
<reference evidence="3 4" key="1">
    <citation type="submission" date="2014-09" db="EMBL/GenBank/DDBJ databases">
        <authorList>
            <person name="Martin A.A."/>
        </authorList>
    </citation>
    <scope>NUCLEOTIDE SEQUENCE</scope>
    <source>
        <strain evidence="4">ED321</strain>
        <strain evidence="3">ED321 Heterogonic</strain>
    </source>
</reference>
<dbReference type="SMART" id="SM00233">
    <property type="entry name" value="PH"/>
    <property type="match status" value="1"/>
</dbReference>
<dbReference type="GO" id="GO:0031106">
    <property type="term" value="P:septin ring organization"/>
    <property type="evidence" value="ECO:0007669"/>
    <property type="project" value="TreeGrafter"/>
</dbReference>
<accession>A0A090L9Y2</accession>
<organism evidence="3">
    <name type="scientific">Strongyloides ratti</name>
    <name type="common">Parasitic roundworm</name>
    <dbReference type="NCBI Taxonomy" id="34506"/>
    <lineage>
        <taxon>Eukaryota</taxon>
        <taxon>Metazoa</taxon>
        <taxon>Ecdysozoa</taxon>
        <taxon>Nematoda</taxon>
        <taxon>Chromadorea</taxon>
        <taxon>Rhabditida</taxon>
        <taxon>Tylenchina</taxon>
        <taxon>Panagrolaimomorpha</taxon>
        <taxon>Strongyloidoidea</taxon>
        <taxon>Strongyloididae</taxon>
        <taxon>Strongyloides</taxon>
    </lineage>
</organism>
<evidence type="ECO:0000313" key="5">
    <source>
        <dbReference type="WBParaSite" id="SRAE_2000122000.1"/>
    </source>
</evidence>
<dbReference type="InterPro" id="IPR001849">
    <property type="entry name" value="PH_domain"/>
</dbReference>
<dbReference type="STRING" id="34506.A0A090L9Y2"/>
<dbReference type="GeneID" id="36378916"/>
<reference evidence="5" key="2">
    <citation type="submission" date="2020-12" db="UniProtKB">
        <authorList>
            <consortium name="WormBaseParasite"/>
        </authorList>
    </citation>
    <scope>IDENTIFICATION</scope>
</reference>
<dbReference type="Pfam" id="PF00169">
    <property type="entry name" value="PH"/>
    <property type="match status" value="1"/>
</dbReference>
<dbReference type="WBParaSite" id="SRAE_2000122000.1">
    <property type="protein sequence ID" value="SRAE_2000122000.1"/>
    <property type="gene ID" value="WBGene00261422"/>
</dbReference>
<dbReference type="RefSeq" id="XP_024505752.1">
    <property type="nucleotide sequence ID" value="XM_024652146.1"/>
</dbReference>
<dbReference type="EMBL" id="LN609529">
    <property type="protein sequence ID" value="CEF66552.1"/>
    <property type="molecule type" value="Genomic_DNA"/>
</dbReference>
<dbReference type="WormBase" id="SRAE_2000122000">
    <property type="protein sequence ID" value="SRP03937"/>
    <property type="gene ID" value="WBGene00261422"/>
</dbReference>
<dbReference type="PANTHER" id="PTHR21538:SF23">
    <property type="entry name" value="ANILLIN"/>
    <property type="match status" value="1"/>
</dbReference>
<dbReference type="CDD" id="cd01263">
    <property type="entry name" value="PH_anillin"/>
    <property type="match status" value="1"/>
</dbReference>
<dbReference type="GO" id="GO:0005826">
    <property type="term" value="C:actomyosin contractile ring"/>
    <property type="evidence" value="ECO:0007669"/>
    <property type="project" value="TreeGrafter"/>
</dbReference>
<dbReference type="OrthoDB" id="5915976at2759"/>
<dbReference type="InterPro" id="IPR012966">
    <property type="entry name" value="AHD"/>
</dbReference>
<sequence>MENSPEPLAKKLLEKVRIRQEEMDSYDSPVRCPVNTRRTSSLDKENKMPLDQKNCTKDDLTSVDLPKTNKFAVIAEAYNNFEYEFCHAPRNKKDYLVNISKNTESSFEIIGSNDEEEEFFFVKNNLDELPPQLNKLENISKVKNNEILSVERDFTQISVADTKDVVNESEKKLNGSNENTITKFSPIITNRKAMDIAKEFDSTSRNFRTACKQSAVKYIDGKVAVKSLRPGALSPTLLYGNRRKVDMKNSEVVIPEIASVKNLKSKWEENIISGAKIENDDKEVPQDNFLDEKELLNECISDNGNSLPEISKSDKCEFEKGHEDEIINDVFNFVHLEESSIPSPIFDCKTPKNLMEDINTELNKFSTPRNRLNERRQFQTDLPIDSPKRQLVHSISFYRKKAKEIEEVVKHNIDLASSDVISSAGYSGISNGSHNNEDICEEFVDIEAKIKKLKEGIHVQQDQIAQASRAILYCRENDIFKGSREEVDAQRALLIAHEKKKVLSMEYEKIKTCGANSFSRDPRGTLTITNIIIKLSKEFVNVHINQKTDPYIYYFIVLLKIADKILYTQLISSDTGIKNGYVEFSVQINLKNIPADFVALLEIFCLRSKKDSKHGKDTKSKTFTPFKKFSYSTPSSSSRQLKSSSNNIINPSFHKIGGLSFNISHINKKNFTLKEVKQPLDGTIRISMNCTPEKESVMKYKGFLNLYQFVGDLSSWNRYWCVLKGSNMIFWKYPEEEDKKQPAIIIDLESVKGKVEHINDESACFPNTMQLFVEVLDKEKLSTIRILFAADTLPQMESWLTYINGAINCIFLWSSKNIPSNK</sequence>
<feature type="compositionally biased region" description="Basic and acidic residues" evidence="1">
    <location>
        <begin position="40"/>
        <end position="51"/>
    </location>
</feature>
<evidence type="ECO:0000313" key="4">
    <source>
        <dbReference type="Proteomes" id="UP000035682"/>
    </source>
</evidence>
<feature type="region of interest" description="Disordered" evidence="1">
    <location>
        <begin position="24"/>
        <end position="51"/>
    </location>
</feature>
<dbReference type="InterPro" id="IPR011993">
    <property type="entry name" value="PH-like_dom_sf"/>
</dbReference>
<dbReference type="InterPro" id="IPR051364">
    <property type="entry name" value="Cytokinesis/Rho-signaling"/>
</dbReference>
<dbReference type="GO" id="GO:0000281">
    <property type="term" value="P:mitotic cytokinesis"/>
    <property type="evidence" value="ECO:0007669"/>
    <property type="project" value="TreeGrafter"/>
</dbReference>
<gene>
    <name evidence="3 5 6" type="ORF">SRAE_2000122000</name>
</gene>
<evidence type="ECO:0000259" key="2">
    <source>
        <dbReference type="PROSITE" id="PS50003"/>
    </source>
</evidence>
<dbReference type="GO" id="GO:0000915">
    <property type="term" value="P:actomyosin contractile ring assembly"/>
    <property type="evidence" value="ECO:0007669"/>
    <property type="project" value="TreeGrafter"/>
</dbReference>
<dbReference type="PANTHER" id="PTHR21538">
    <property type="entry name" value="ANILLIN/RHOTEKIN RTKN"/>
    <property type="match status" value="1"/>
</dbReference>